<gene>
    <name evidence="1" type="ORF">M670_01507</name>
</gene>
<evidence type="ECO:0000313" key="1">
    <source>
        <dbReference type="EMBL" id="KEF39118.1"/>
    </source>
</evidence>
<dbReference type="OrthoDB" id="2971944at2"/>
<dbReference type="RefSeq" id="WP_081847099.1">
    <property type="nucleotide sequence ID" value="NZ_JJRY01000004.1"/>
</dbReference>
<dbReference type="InterPro" id="IPR025545">
    <property type="entry name" value="YozD"/>
</dbReference>
<dbReference type="EMBL" id="JJRY01000004">
    <property type="protein sequence ID" value="KEF39118.1"/>
    <property type="molecule type" value="Genomic_DNA"/>
</dbReference>
<evidence type="ECO:0000313" key="2">
    <source>
        <dbReference type="Proteomes" id="UP000027936"/>
    </source>
</evidence>
<reference evidence="1 2" key="1">
    <citation type="submission" date="2014-04" db="EMBL/GenBank/DDBJ databases">
        <title>Draft genome sequence of Bacillus azotoformans MEV2011, a (co-) denitrifying strain unable to grow in the presence of oxygen.</title>
        <authorList>
            <person name="Nielsen M."/>
            <person name="Schreiber L."/>
            <person name="Finster K."/>
            <person name="Schramm A."/>
        </authorList>
    </citation>
    <scope>NUCLEOTIDE SEQUENCE [LARGE SCALE GENOMIC DNA]</scope>
    <source>
        <strain evidence="1 2">MEV2011</strain>
    </source>
</reference>
<dbReference type="AlphaFoldDB" id="A0A072NQI3"/>
<organism evidence="1 2">
    <name type="scientific">Schinkia azotoformans MEV2011</name>
    <dbReference type="NCBI Taxonomy" id="1348973"/>
    <lineage>
        <taxon>Bacteria</taxon>
        <taxon>Bacillati</taxon>
        <taxon>Bacillota</taxon>
        <taxon>Bacilli</taxon>
        <taxon>Bacillales</taxon>
        <taxon>Bacillaceae</taxon>
        <taxon>Calidifontibacillus/Schinkia group</taxon>
        <taxon>Schinkia</taxon>
    </lineage>
</organism>
<dbReference type="Pfam" id="PF14162">
    <property type="entry name" value="YozD"/>
    <property type="match status" value="1"/>
</dbReference>
<dbReference type="PATRIC" id="fig|1348973.3.peg.1472"/>
<protein>
    <submittedName>
        <fullName evidence="1">YozD-like protein</fullName>
    </submittedName>
</protein>
<name>A0A072NQI3_SCHAZ</name>
<proteinExistence type="predicted"/>
<sequence length="54" mass="6230">MKNIMIDSDDIAKFFYERLIQSGFVPSEEETLIIADIAFDYLLSIGIIEEIDDE</sequence>
<dbReference type="Proteomes" id="UP000027936">
    <property type="component" value="Unassembled WGS sequence"/>
</dbReference>
<comment type="caution">
    <text evidence="1">The sequence shown here is derived from an EMBL/GenBank/DDBJ whole genome shotgun (WGS) entry which is preliminary data.</text>
</comment>
<accession>A0A072NQI3</accession>